<evidence type="ECO:0000313" key="1">
    <source>
        <dbReference type="EMBL" id="MFD1531284.1"/>
    </source>
</evidence>
<dbReference type="EMBL" id="JBHUCP010000010">
    <property type="protein sequence ID" value="MFD1531284.1"/>
    <property type="molecule type" value="Genomic_DNA"/>
</dbReference>
<evidence type="ECO:0000313" key="2">
    <source>
        <dbReference type="Proteomes" id="UP001597145"/>
    </source>
</evidence>
<keyword evidence="2" id="KW-1185">Reference proteome</keyword>
<protein>
    <submittedName>
        <fullName evidence="1">Uncharacterized protein</fullName>
    </submittedName>
</protein>
<proteinExistence type="predicted"/>
<dbReference type="Proteomes" id="UP001597145">
    <property type="component" value="Unassembled WGS sequence"/>
</dbReference>
<accession>A0ABW4FMY1</accession>
<organism evidence="1 2">
    <name type="scientific">Pseudonocardia aurantiaca</name>
    <dbReference type="NCBI Taxonomy" id="75290"/>
    <lineage>
        <taxon>Bacteria</taxon>
        <taxon>Bacillati</taxon>
        <taxon>Actinomycetota</taxon>
        <taxon>Actinomycetes</taxon>
        <taxon>Pseudonocardiales</taxon>
        <taxon>Pseudonocardiaceae</taxon>
        <taxon>Pseudonocardia</taxon>
    </lineage>
</organism>
<name>A0ABW4FMY1_9PSEU</name>
<comment type="caution">
    <text evidence="1">The sequence shown here is derived from an EMBL/GenBank/DDBJ whole genome shotgun (WGS) entry which is preliminary data.</text>
</comment>
<gene>
    <name evidence="1" type="ORF">ACFSCY_17750</name>
</gene>
<reference evidence="2" key="1">
    <citation type="journal article" date="2019" name="Int. J. Syst. Evol. Microbiol.">
        <title>The Global Catalogue of Microorganisms (GCM) 10K type strain sequencing project: providing services to taxonomists for standard genome sequencing and annotation.</title>
        <authorList>
            <consortium name="The Broad Institute Genomics Platform"/>
            <consortium name="The Broad Institute Genome Sequencing Center for Infectious Disease"/>
            <person name="Wu L."/>
            <person name="Ma J."/>
        </authorList>
    </citation>
    <scope>NUCLEOTIDE SEQUENCE [LARGE SCALE GENOMIC DNA]</scope>
    <source>
        <strain evidence="2">JCM 12165</strain>
    </source>
</reference>
<sequence>MIICERCGWLIADDCTCRRRADSLSVVRARSVVESRHREAVARAYAAGWPARSYLQLGPERRAAG</sequence>
<dbReference type="RefSeq" id="WP_343973509.1">
    <property type="nucleotide sequence ID" value="NZ_BAAAJG010000004.1"/>
</dbReference>